<feature type="transmembrane region" description="Helical" evidence="7">
    <location>
        <begin position="44"/>
        <end position="63"/>
    </location>
</feature>
<keyword evidence="9" id="KW-1185">Reference proteome</keyword>
<protein>
    <submittedName>
        <fullName evidence="8">NCS2 family permease</fullName>
    </submittedName>
</protein>
<keyword evidence="4 7" id="KW-0812">Transmembrane</keyword>
<evidence type="ECO:0000256" key="4">
    <source>
        <dbReference type="ARBA" id="ARBA00022692"/>
    </source>
</evidence>
<feature type="transmembrane region" description="Helical" evidence="7">
    <location>
        <begin position="245"/>
        <end position="264"/>
    </location>
</feature>
<feature type="transmembrane region" description="Helical" evidence="7">
    <location>
        <begin position="151"/>
        <end position="171"/>
    </location>
</feature>
<feature type="transmembrane region" description="Helical" evidence="7">
    <location>
        <begin position="125"/>
        <end position="145"/>
    </location>
</feature>
<feature type="transmembrane region" description="Helical" evidence="7">
    <location>
        <begin position="429"/>
        <end position="447"/>
    </location>
</feature>
<name>A0ABW1X099_9ACTN</name>
<comment type="subcellular location">
    <subcellularLocation>
        <location evidence="1">Endomembrane system</location>
        <topology evidence="1">Multi-pass membrane protein</topology>
    </subcellularLocation>
</comment>
<evidence type="ECO:0000256" key="1">
    <source>
        <dbReference type="ARBA" id="ARBA00004127"/>
    </source>
</evidence>
<dbReference type="InterPro" id="IPR006043">
    <property type="entry name" value="NCS2"/>
</dbReference>
<dbReference type="Pfam" id="PF00860">
    <property type="entry name" value="Xan_ur_permease"/>
    <property type="match status" value="1"/>
</dbReference>
<evidence type="ECO:0000256" key="5">
    <source>
        <dbReference type="ARBA" id="ARBA00022989"/>
    </source>
</evidence>
<evidence type="ECO:0000256" key="2">
    <source>
        <dbReference type="ARBA" id="ARBA00005697"/>
    </source>
</evidence>
<reference evidence="9" key="1">
    <citation type="journal article" date="2019" name="Int. J. Syst. Evol. Microbiol.">
        <title>The Global Catalogue of Microorganisms (GCM) 10K type strain sequencing project: providing services to taxonomists for standard genome sequencing and annotation.</title>
        <authorList>
            <consortium name="The Broad Institute Genomics Platform"/>
            <consortium name="The Broad Institute Genome Sequencing Center for Infectious Disease"/>
            <person name="Wu L."/>
            <person name="Ma J."/>
        </authorList>
    </citation>
    <scope>NUCLEOTIDE SEQUENCE [LARGE SCALE GENOMIC DNA]</scope>
    <source>
        <strain evidence="9">CGMCC 1.15277</strain>
    </source>
</reference>
<organism evidence="8 9">
    <name type="scientific">Luteococcus sanguinis</name>
    <dbReference type="NCBI Taxonomy" id="174038"/>
    <lineage>
        <taxon>Bacteria</taxon>
        <taxon>Bacillati</taxon>
        <taxon>Actinomycetota</taxon>
        <taxon>Actinomycetes</taxon>
        <taxon>Propionibacteriales</taxon>
        <taxon>Propionibacteriaceae</taxon>
        <taxon>Luteococcus</taxon>
    </lineage>
</organism>
<feature type="transmembrane region" description="Helical" evidence="7">
    <location>
        <begin position="317"/>
        <end position="335"/>
    </location>
</feature>
<dbReference type="Proteomes" id="UP001596266">
    <property type="component" value="Unassembled WGS sequence"/>
</dbReference>
<feature type="transmembrane region" description="Helical" evidence="7">
    <location>
        <begin position="403"/>
        <end position="422"/>
    </location>
</feature>
<feature type="transmembrane region" description="Helical" evidence="7">
    <location>
        <begin position="221"/>
        <end position="238"/>
    </location>
</feature>
<evidence type="ECO:0000256" key="7">
    <source>
        <dbReference type="SAM" id="Phobius"/>
    </source>
</evidence>
<comment type="caution">
    <text evidence="8">The sequence shown here is derived from an EMBL/GenBank/DDBJ whole genome shotgun (WGS) entry which is preliminary data.</text>
</comment>
<keyword evidence="3" id="KW-0813">Transport</keyword>
<evidence type="ECO:0000256" key="6">
    <source>
        <dbReference type="ARBA" id="ARBA00023136"/>
    </source>
</evidence>
<evidence type="ECO:0000313" key="9">
    <source>
        <dbReference type="Proteomes" id="UP001596266"/>
    </source>
</evidence>
<proteinExistence type="inferred from homology"/>
<accession>A0ABW1X099</accession>
<dbReference type="PANTHER" id="PTHR43337:SF1">
    <property type="entry name" value="XANTHINE_URACIL PERMEASE C887.17-RELATED"/>
    <property type="match status" value="1"/>
</dbReference>
<dbReference type="PANTHER" id="PTHR43337">
    <property type="entry name" value="XANTHINE/URACIL PERMEASE C887.17-RELATED"/>
    <property type="match status" value="1"/>
</dbReference>
<sequence length="521" mass="54588">MVQKSPTASGVPASGSPTLGNLPGWDRWFEVTQRGSNIGREVRGGLVTFFTMAYILALNPIIIGSEADKFGNLISGAPKYLDAAHTQVDWAAVDHSKMMVAAATALIAGLVTILMGAWGRFPLGLATGLGLNAMLAYSIAPTMTWSQAMGLIVWEGIIITLLVFTGVRTAIFRAVPPPLRTAISVGIGLFITLVGLMDAGIVRKPAGSPPVELGVNGSLQGWPIAVCVIGFLLLVFLYSRKVRGAMLISILAASVLGVIVEAVFKVGPTFLSDGSKNPTGWALNVPKLPDASSFVSPDLGLLGKVDMLGAFTNGGAFSWKVFLGLVLTIFSLLLADFFDTVGTVVAVGGEGDLLDEKGLPPHLQEILLCDSVAAMAGGLGSVSSNTSYIESTAGVEEGARTGLASVVTGLAFLAAIFLTPIVDMIPSEAAAPVLAFVGFLMMSQVVHVDWDDVEDGIPAFLTIVLMPFSYSVTVGIGVGFIMYCLVKLFRGKARQVHPLLWGVAALFVVYFAQGIILSLIN</sequence>
<dbReference type="InterPro" id="IPR045018">
    <property type="entry name" value="Azg-like"/>
</dbReference>
<feature type="transmembrane region" description="Helical" evidence="7">
    <location>
        <begin position="498"/>
        <end position="520"/>
    </location>
</feature>
<dbReference type="RefSeq" id="WP_343886370.1">
    <property type="nucleotide sequence ID" value="NZ_BAAAKI010000014.1"/>
</dbReference>
<keyword evidence="6 7" id="KW-0472">Membrane</keyword>
<dbReference type="EMBL" id="JBHSUA010000006">
    <property type="protein sequence ID" value="MFC6395627.1"/>
    <property type="molecule type" value="Genomic_DNA"/>
</dbReference>
<gene>
    <name evidence="8" type="ORF">ACFP57_01270</name>
</gene>
<feature type="transmembrane region" description="Helical" evidence="7">
    <location>
        <begin position="459"/>
        <end position="486"/>
    </location>
</feature>
<evidence type="ECO:0000313" key="8">
    <source>
        <dbReference type="EMBL" id="MFC6395627.1"/>
    </source>
</evidence>
<feature type="transmembrane region" description="Helical" evidence="7">
    <location>
        <begin position="98"/>
        <end position="118"/>
    </location>
</feature>
<evidence type="ECO:0000256" key="3">
    <source>
        <dbReference type="ARBA" id="ARBA00022448"/>
    </source>
</evidence>
<keyword evidence="5 7" id="KW-1133">Transmembrane helix</keyword>
<feature type="transmembrane region" description="Helical" evidence="7">
    <location>
        <begin position="183"/>
        <end position="201"/>
    </location>
</feature>
<comment type="similarity">
    <text evidence="2">Belongs to the nucleobase:cation symporter-2 (NCS2) (TC 2.A.40) family. Azg-like subfamily.</text>
</comment>